<dbReference type="PANTHER" id="PTHR43047:SF72">
    <property type="entry name" value="OSMOSENSING HISTIDINE PROTEIN KINASE SLN1"/>
    <property type="match status" value="1"/>
</dbReference>
<comment type="caution">
    <text evidence="8">The sequence shown here is derived from an EMBL/GenBank/DDBJ whole genome shotgun (WGS) entry which is preliminary data.</text>
</comment>
<evidence type="ECO:0000259" key="7">
    <source>
        <dbReference type="PROSITE" id="PS50109"/>
    </source>
</evidence>
<keyword evidence="9" id="KW-1185">Reference proteome</keyword>
<dbReference type="InterPro" id="IPR036097">
    <property type="entry name" value="HisK_dim/P_sf"/>
</dbReference>
<dbReference type="InterPro" id="IPR036890">
    <property type="entry name" value="HATPase_C_sf"/>
</dbReference>
<dbReference type="EC" id="2.7.13.3" evidence="2"/>
<keyword evidence="6" id="KW-1133">Transmembrane helix</keyword>
<name>A0ABV6BG17_9GAMM</name>
<dbReference type="SMART" id="SM00388">
    <property type="entry name" value="HisKA"/>
    <property type="match status" value="1"/>
</dbReference>
<evidence type="ECO:0000313" key="8">
    <source>
        <dbReference type="EMBL" id="MFC0049814.1"/>
    </source>
</evidence>
<dbReference type="PRINTS" id="PR00344">
    <property type="entry name" value="BCTRLSENSOR"/>
</dbReference>
<evidence type="ECO:0000313" key="9">
    <source>
        <dbReference type="Proteomes" id="UP001589813"/>
    </source>
</evidence>
<evidence type="ECO:0000256" key="5">
    <source>
        <dbReference type="ARBA" id="ARBA00022777"/>
    </source>
</evidence>
<dbReference type="EMBL" id="JBHLXP010000004">
    <property type="protein sequence ID" value="MFC0049814.1"/>
    <property type="molecule type" value="Genomic_DNA"/>
</dbReference>
<keyword evidence="4" id="KW-0808">Transferase</keyword>
<accession>A0ABV6BG17</accession>
<feature type="transmembrane region" description="Helical" evidence="6">
    <location>
        <begin position="25"/>
        <end position="44"/>
    </location>
</feature>
<feature type="transmembrane region" description="Helical" evidence="6">
    <location>
        <begin position="80"/>
        <end position="97"/>
    </location>
</feature>
<feature type="transmembrane region" description="Helical" evidence="6">
    <location>
        <begin position="154"/>
        <end position="176"/>
    </location>
</feature>
<keyword evidence="3" id="KW-0597">Phosphoprotein</keyword>
<dbReference type="InterPro" id="IPR035965">
    <property type="entry name" value="PAS-like_dom_sf"/>
</dbReference>
<organism evidence="8 9">
    <name type="scientific">Rheinheimera tilapiae</name>
    <dbReference type="NCBI Taxonomy" id="875043"/>
    <lineage>
        <taxon>Bacteria</taxon>
        <taxon>Pseudomonadati</taxon>
        <taxon>Pseudomonadota</taxon>
        <taxon>Gammaproteobacteria</taxon>
        <taxon>Chromatiales</taxon>
        <taxon>Chromatiaceae</taxon>
        <taxon>Rheinheimera</taxon>
    </lineage>
</organism>
<dbReference type="Proteomes" id="UP001589813">
    <property type="component" value="Unassembled WGS sequence"/>
</dbReference>
<dbReference type="Gene3D" id="3.30.450.20">
    <property type="entry name" value="PAS domain"/>
    <property type="match status" value="1"/>
</dbReference>
<dbReference type="Pfam" id="PF00512">
    <property type="entry name" value="HisKA"/>
    <property type="match status" value="1"/>
</dbReference>
<dbReference type="GO" id="GO:0016301">
    <property type="term" value="F:kinase activity"/>
    <property type="evidence" value="ECO:0007669"/>
    <property type="project" value="UniProtKB-KW"/>
</dbReference>
<evidence type="ECO:0000256" key="4">
    <source>
        <dbReference type="ARBA" id="ARBA00022679"/>
    </source>
</evidence>
<dbReference type="InterPro" id="IPR005467">
    <property type="entry name" value="His_kinase_dom"/>
</dbReference>
<dbReference type="SUPFAM" id="SSF47384">
    <property type="entry name" value="Homodimeric domain of signal transducing histidine kinase"/>
    <property type="match status" value="1"/>
</dbReference>
<feature type="domain" description="Histidine kinase" evidence="7">
    <location>
        <begin position="323"/>
        <end position="542"/>
    </location>
</feature>
<dbReference type="Gene3D" id="1.10.287.130">
    <property type="match status" value="1"/>
</dbReference>
<dbReference type="InterPro" id="IPR048437">
    <property type="entry name" value="MASE11"/>
</dbReference>
<sequence>MQQSNIPSWLQQQKLQITGQFLDSLWRDFLILTAVVLPVSLLRIFQTGWLNLYAVHLTIATVVIVTALNRQRLSVQLKGFLIITVMLVLGAGGLYSFGLAANGTFWLICGCLITGFLYSARTMYLVCALALTIFLTIFAGYSSGLLHTQTNLDVYMQSISAWLNFLLTAVMMVFILHRAVQAQQQQLMAVTQHQYRQWLDDLPLALEVVDLQQKTYYHNHAASRLFGQDSQAGMPLQMMAHLRDKTSGMPMRAAQLPAMAALRGENLFIDAALLQTSRGETVVRCWGWPGYLETGEIGYGITVFEDISRQALAEQHKNEFIANVSHELRTPLTAIRASIGLIMGGALGDIPKRAEDMARICQQNSERLLFLVNDLLDLQKIEQGKLEVTAIPVDASQLLRACAQNLQGYAEEFGSKILFNDQAPHAVVNLDPDRLQQVIANLLSNAVKFSPKHSVVMMWARCENHQLIIGVQDQGYGIPAAQQSKIFEPFVQLEPQPDQSHPGTGLGLSISKKLVEYMGGQISFSSQEGLGTTFELRFALLVNP</sequence>
<keyword evidence="5 8" id="KW-0418">Kinase</keyword>
<dbReference type="SUPFAM" id="SSF55874">
    <property type="entry name" value="ATPase domain of HSP90 chaperone/DNA topoisomerase II/histidine kinase"/>
    <property type="match status" value="1"/>
</dbReference>
<evidence type="ECO:0000256" key="1">
    <source>
        <dbReference type="ARBA" id="ARBA00000085"/>
    </source>
</evidence>
<gene>
    <name evidence="8" type="ORF">ACFFJP_16055</name>
</gene>
<protein>
    <recommendedName>
        <fullName evidence="2">histidine kinase</fullName>
        <ecNumber evidence="2">2.7.13.3</ecNumber>
    </recommendedName>
</protein>
<proteinExistence type="predicted"/>
<dbReference type="RefSeq" id="WP_377246387.1">
    <property type="nucleotide sequence ID" value="NZ_JBHLXP010000004.1"/>
</dbReference>
<feature type="transmembrane region" description="Helical" evidence="6">
    <location>
        <begin position="124"/>
        <end position="142"/>
    </location>
</feature>
<evidence type="ECO:0000256" key="6">
    <source>
        <dbReference type="SAM" id="Phobius"/>
    </source>
</evidence>
<dbReference type="PROSITE" id="PS50109">
    <property type="entry name" value="HIS_KIN"/>
    <property type="match status" value="1"/>
</dbReference>
<dbReference type="PANTHER" id="PTHR43047">
    <property type="entry name" value="TWO-COMPONENT HISTIDINE PROTEIN KINASE"/>
    <property type="match status" value="1"/>
</dbReference>
<dbReference type="Gene3D" id="3.30.565.10">
    <property type="entry name" value="Histidine kinase-like ATPase, C-terminal domain"/>
    <property type="match status" value="1"/>
</dbReference>
<comment type="catalytic activity">
    <reaction evidence="1">
        <text>ATP + protein L-histidine = ADP + protein N-phospho-L-histidine.</text>
        <dbReference type="EC" id="2.7.13.3"/>
    </reaction>
</comment>
<dbReference type="CDD" id="cd00082">
    <property type="entry name" value="HisKA"/>
    <property type="match status" value="1"/>
</dbReference>
<keyword evidence="6" id="KW-0472">Membrane</keyword>
<dbReference type="Pfam" id="PF02518">
    <property type="entry name" value="HATPase_c"/>
    <property type="match status" value="1"/>
</dbReference>
<dbReference type="SMART" id="SM00387">
    <property type="entry name" value="HATPase_c"/>
    <property type="match status" value="1"/>
</dbReference>
<dbReference type="InterPro" id="IPR003661">
    <property type="entry name" value="HisK_dim/P_dom"/>
</dbReference>
<dbReference type="CDD" id="cd16922">
    <property type="entry name" value="HATPase_EvgS-ArcB-TorS-like"/>
    <property type="match status" value="1"/>
</dbReference>
<reference evidence="8 9" key="1">
    <citation type="submission" date="2024-09" db="EMBL/GenBank/DDBJ databases">
        <authorList>
            <person name="Sun Q."/>
            <person name="Mori K."/>
        </authorList>
    </citation>
    <scope>NUCLEOTIDE SEQUENCE [LARGE SCALE GENOMIC DNA]</scope>
    <source>
        <strain evidence="8 9">KCTC 23315</strain>
    </source>
</reference>
<dbReference type="InterPro" id="IPR004358">
    <property type="entry name" value="Sig_transdc_His_kin-like_C"/>
</dbReference>
<feature type="transmembrane region" description="Helical" evidence="6">
    <location>
        <begin position="50"/>
        <end position="68"/>
    </location>
</feature>
<evidence type="ECO:0000256" key="3">
    <source>
        <dbReference type="ARBA" id="ARBA00022553"/>
    </source>
</evidence>
<dbReference type="SUPFAM" id="SSF55785">
    <property type="entry name" value="PYP-like sensor domain (PAS domain)"/>
    <property type="match status" value="1"/>
</dbReference>
<dbReference type="Pfam" id="PF20969">
    <property type="entry name" value="MASE11"/>
    <property type="match status" value="1"/>
</dbReference>
<keyword evidence="6" id="KW-0812">Transmembrane</keyword>
<dbReference type="InterPro" id="IPR003594">
    <property type="entry name" value="HATPase_dom"/>
</dbReference>
<evidence type="ECO:0000256" key="2">
    <source>
        <dbReference type="ARBA" id="ARBA00012438"/>
    </source>
</evidence>